<sequence>MVKAWPSSMAPIPGALFDVNLIQYLGVVVGPLNPVDTDPVDRAARLLGIIYGNLGQIIQIITGDGIATGNALSVAGFNFVYDAVAGDWNRVREGATLGSMLVEDTGLNTNPRRYEKDNGFYSAVTARAGGVATAIWTIATTPARTAGEESTIYQFHIENSTGAAITAWLEVGGLAVTPPYHVVDNDTVTIP</sequence>
<evidence type="ECO:0000313" key="1">
    <source>
        <dbReference type="EMBL" id="KKL45907.1"/>
    </source>
</evidence>
<dbReference type="AlphaFoldDB" id="A0A0F9F498"/>
<name>A0A0F9F498_9ZZZZ</name>
<gene>
    <name evidence="1" type="ORF">LCGC14_2350950</name>
</gene>
<proteinExistence type="predicted"/>
<organism evidence="1">
    <name type="scientific">marine sediment metagenome</name>
    <dbReference type="NCBI Taxonomy" id="412755"/>
    <lineage>
        <taxon>unclassified sequences</taxon>
        <taxon>metagenomes</taxon>
        <taxon>ecological metagenomes</taxon>
    </lineage>
</organism>
<accession>A0A0F9F498</accession>
<dbReference type="EMBL" id="LAZR01034221">
    <property type="protein sequence ID" value="KKL45907.1"/>
    <property type="molecule type" value="Genomic_DNA"/>
</dbReference>
<feature type="non-terminal residue" evidence="1">
    <location>
        <position position="191"/>
    </location>
</feature>
<reference evidence="1" key="1">
    <citation type="journal article" date="2015" name="Nature">
        <title>Complex archaea that bridge the gap between prokaryotes and eukaryotes.</title>
        <authorList>
            <person name="Spang A."/>
            <person name="Saw J.H."/>
            <person name="Jorgensen S.L."/>
            <person name="Zaremba-Niedzwiedzka K."/>
            <person name="Martijn J."/>
            <person name="Lind A.E."/>
            <person name="van Eijk R."/>
            <person name="Schleper C."/>
            <person name="Guy L."/>
            <person name="Ettema T.J."/>
        </authorList>
    </citation>
    <scope>NUCLEOTIDE SEQUENCE</scope>
</reference>
<comment type="caution">
    <text evidence="1">The sequence shown here is derived from an EMBL/GenBank/DDBJ whole genome shotgun (WGS) entry which is preliminary data.</text>
</comment>
<protein>
    <submittedName>
        <fullName evidence="1">Uncharacterized protein</fullName>
    </submittedName>
</protein>